<feature type="region of interest" description="Disordered" evidence="3">
    <location>
        <begin position="130"/>
        <end position="199"/>
    </location>
</feature>
<feature type="domain" description="BHLH" evidence="4">
    <location>
        <begin position="61"/>
        <end position="112"/>
    </location>
</feature>
<feature type="region of interest" description="Disordered" evidence="3">
    <location>
        <begin position="1"/>
        <end position="74"/>
    </location>
</feature>
<dbReference type="GO" id="GO:0047429">
    <property type="term" value="F:nucleoside triphosphate diphosphatase activity"/>
    <property type="evidence" value="ECO:0007669"/>
    <property type="project" value="InterPro"/>
</dbReference>
<dbReference type="Gene3D" id="4.10.280.10">
    <property type="entry name" value="Helix-loop-helix DNA-binding domain"/>
    <property type="match status" value="1"/>
</dbReference>
<feature type="compositionally biased region" description="Polar residues" evidence="3">
    <location>
        <begin position="137"/>
        <end position="155"/>
    </location>
</feature>
<dbReference type="NCBIfam" id="TIGR00172">
    <property type="entry name" value="maf"/>
    <property type="match status" value="1"/>
</dbReference>
<dbReference type="InterPro" id="IPR003697">
    <property type="entry name" value="Maf-like"/>
</dbReference>
<keyword evidence="2" id="KW-0378">Hydrolase</keyword>
<evidence type="ECO:0000256" key="2">
    <source>
        <dbReference type="ARBA" id="ARBA00022801"/>
    </source>
</evidence>
<evidence type="ECO:0000256" key="1">
    <source>
        <dbReference type="ARBA" id="ARBA00001968"/>
    </source>
</evidence>
<dbReference type="OrthoDB" id="10267058at2759"/>
<dbReference type="SUPFAM" id="SSF47459">
    <property type="entry name" value="HLH, helix-loop-helix DNA-binding domain"/>
    <property type="match status" value="1"/>
</dbReference>
<dbReference type="VEuPathDB" id="FungiDB:ASPVEDRAFT_122834"/>
<accession>A0A1L9P6F1</accession>
<evidence type="ECO:0000313" key="5">
    <source>
        <dbReference type="EMBL" id="OJI97100.1"/>
    </source>
</evidence>
<sequence length="432" mass="47181">MPSAQQPPILASSSEPSYSPIAASASTNADERHDRSSSTPTNSSRQGGASERDKPRLTEQEKKNNHIASEQKRRAAIREGFDRLTELVPGLEGQGRSESIVLKKTVDFIRQQIQERQNLVEEIERRGGHLPLVRNFPPTTKSTTISETPKGTDQLTMPDDKKEPLLSTSDDLPPAYEATTPTLVPSKRQLPPPPPLPLPVLQDLRSKRVVLASQSPRRRQIISYLGLPNIEIIPSDFAEDLPHSLQPFEYVLATATQKAQDVYAREIVNEEKGEPALILAADTIVVEPQSGSILEKPRSEAHHIAMLKSLRDTKTHKVYTAIVAMAPLDSARDPGYAIETAVEETNVNFDGAVTDELILAYVRTREGVDKAGGYGMQGLGSILVEKIDGSADNVIGLPLKTTLKVIEKVMAKADDDDLLGGEVEGDGESEED</sequence>
<protein>
    <recommendedName>
        <fullName evidence="4">BHLH domain-containing protein</fullName>
    </recommendedName>
</protein>
<organism evidence="5 6">
    <name type="scientific">Aspergillus versicolor CBS 583.65</name>
    <dbReference type="NCBI Taxonomy" id="1036611"/>
    <lineage>
        <taxon>Eukaryota</taxon>
        <taxon>Fungi</taxon>
        <taxon>Dikarya</taxon>
        <taxon>Ascomycota</taxon>
        <taxon>Pezizomycotina</taxon>
        <taxon>Eurotiomycetes</taxon>
        <taxon>Eurotiomycetidae</taxon>
        <taxon>Eurotiales</taxon>
        <taxon>Aspergillaceae</taxon>
        <taxon>Aspergillus</taxon>
        <taxon>Aspergillus subgen. Nidulantes</taxon>
    </lineage>
</organism>
<feature type="compositionally biased region" description="Polar residues" evidence="3">
    <location>
        <begin position="37"/>
        <end position="47"/>
    </location>
</feature>
<dbReference type="PANTHER" id="PTHR43213:SF5">
    <property type="entry name" value="BIFUNCTIONAL DTTP_UTP PYROPHOSPHATASE_METHYLTRANSFERASE PROTEIN-RELATED"/>
    <property type="match status" value="1"/>
</dbReference>
<dbReference type="EMBL" id="KV878125">
    <property type="protein sequence ID" value="OJI97100.1"/>
    <property type="molecule type" value="Genomic_DNA"/>
</dbReference>
<evidence type="ECO:0000313" key="6">
    <source>
        <dbReference type="Proteomes" id="UP000184073"/>
    </source>
</evidence>
<dbReference type="InterPro" id="IPR036638">
    <property type="entry name" value="HLH_DNA-bd_sf"/>
</dbReference>
<dbReference type="AlphaFoldDB" id="A0A1L9P6F1"/>
<proteinExistence type="inferred from homology"/>
<dbReference type="HAMAP" id="MF_00528">
    <property type="entry name" value="Maf"/>
    <property type="match status" value="1"/>
</dbReference>
<dbReference type="GeneID" id="63721535"/>
<dbReference type="CDD" id="cd00555">
    <property type="entry name" value="Maf"/>
    <property type="match status" value="1"/>
</dbReference>
<dbReference type="STRING" id="1036611.A0A1L9P6F1"/>
<dbReference type="SMART" id="SM00353">
    <property type="entry name" value="HLH"/>
    <property type="match status" value="1"/>
</dbReference>
<comment type="cofactor">
    <cofactor evidence="1">
        <name>a divalent metal cation</name>
        <dbReference type="ChEBI" id="CHEBI:60240"/>
    </cofactor>
</comment>
<dbReference type="PROSITE" id="PS50888">
    <property type="entry name" value="BHLH"/>
    <property type="match status" value="1"/>
</dbReference>
<feature type="compositionally biased region" description="Polar residues" evidence="3">
    <location>
        <begin position="1"/>
        <end position="17"/>
    </location>
</feature>
<dbReference type="Pfam" id="PF00010">
    <property type="entry name" value="HLH"/>
    <property type="match status" value="1"/>
</dbReference>
<name>A0A1L9P6F1_ASPVE</name>
<dbReference type="SUPFAM" id="SSF52972">
    <property type="entry name" value="ITPase-like"/>
    <property type="match status" value="1"/>
</dbReference>
<evidence type="ECO:0000256" key="3">
    <source>
        <dbReference type="SAM" id="MobiDB-lite"/>
    </source>
</evidence>
<dbReference type="PANTHER" id="PTHR43213">
    <property type="entry name" value="BIFUNCTIONAL DTTP/UTP PYROPHOSPHATASE/METHYLTRANSFERASE PROTEIN-RELATED"/>
    <property type="match status" value="1"/>
</dbReference>
<gene>
    <name evidence="5" type="ORF">ASPVEDRAFT_122834</name>
</gene>
<evidence type="ECO:0000259" key="4">
    <source>
        <dbReference type="PROSITE" id="PS50888"/>
    </source>
</evidence>
<reference evidence="6" key="1">
    <citation type="journal article" date="2017" name="Genome Biol.">
        <title>Comparative genomics reveals high biological diversity and specific adaptations in the industrially and medically important fungal genus Aspergillus.</title>
        <authorList>
            <person name="de Vries R.P."/>
            <person name="Riley R."/>
            <person name="Wiebenga A."/>
            <person name="Aguilar-Osorio G."/>
            <person name="Amillis S."/>
            <person name="Uchima C.A."/>
            <person name="Anderluh G."/>
            <person name="Asadollahi M."/>
            <person name="Askin M."/>
            <person name="Barry K."/>
            <person name="Battaglia E."/>
            <person name="Bayram O."/>
            <person name="Benocci T."/>
            <person name="Braus-Stromeyer S.A."/>
            <person name="Caldana C."/>
            <person name="Canovas D."/>
            <person name="Cerqueira G.C."/>
            <person name="Chen F."/>
            <person name="Chen W."/>
            <person name="Choi C."/>
            <person name="Clum A."/>
            <person name="Dos Santos R.A."/>
            <person name="Damasio A.R."/>
            <person name="Diallinas G."/>
            <person name="Emri T."/>
            <person name="Fekete E."/>
            <person name="Flipphi M."/>
            <person name="Freyberg S."/>
            <person name="Gallo A."/>
            <person name="Gournas C."/>
            <person name="Habgood R."/>
            <person name="Hainaut M."/>
            <person name="Harispe M.L."/>
            <person name="Henrissat B."/>
            <person name="Hilden K.S."/>
            <person name="Hope R."/>
            <person name="Hossain A."/>
            <person name="Karabika E."/>
            <person name="Karaffa L."/>
            <person name="Karanyi Z."/>
            <person name="Krasevec N."/>
            <person name="Kuo A."/>
            <person name="Kusch H."/>
            <person name="LaButti K."/>
            <person name="Lagendijk E.L."/>
            <person name="Lapidus A."/>
            <person name="Levasseur A."/>
            <person name="Lindquist E."/>
            <person name="Lipzen A."/>
            <person name="Logrieco A.F."/>
            <person name="MacCabe A."/>
            <person name="Maekelae M.R."/>
            <person name="Malavazi I."/>
            <person name="Melin P."/>
            <person name="Meyer V."/>
            <person name="Mielnichuk N."/>
            <person name="Miskei M."/>
            <person name="Molnar A.P."/>
            <person name="Mule G."/>
            <person name="Ngan C.Y."/>
            <person name="Orejas M."/>
            <person name="Orosz E."/>
            <person name="Ouedraogo J.P."/>
            <person name="Overkamp K.M."/>
            <person name="Park H.-S."/>
            <person name="Perrone G."/>
            <person name="Piumi F."/>
            <person name="Punt P.J."/>
            <person name="Ram A.F."/>
            <person name="Ramon A."/>
            <person name="Rauscher S."/>
            <person name="Record E."/>
            <person name="Riano-Pachon D.M."/>
            <person name="Robert V."/>
            <person name="Roehrig J."/>
            <person name="Ruller R."/>
            <person name="Salamov A."/>
            <person name="Salih N.S."/>
            <person name="Samson R.A."/>
            <person name="Sandor E."/>
            <person name="Sanguinetti M."/>
            <person name="Schuetze T."/>
            <person name="Sepcic K."/>
            <person name="Shelest E."/>
            <person name="Sherlock G."/>
            <person name="Sophianopoulou V."/>
            <person name="Squina F.M."/>
            <person name="Sun H."/>
            <person name="Susca A."/>
            <person name="Todd R.B."/>
            <person name="Tsang A."/>
            <person name="Unkles S.E."/>
            <person name="van de Wiele N."/>
            <person name="van Rossen-Uffink D."/>
            <person name="Oliveira J.V."/>
            <person name="Vesth T.C."/>
            <person name="Visser J."/>
            <person name="Yu J.-H."/>
            <person name="Zhou M."/>
            <person name="Andersen M.R."/>
            <person name="Archer D.B."/>
            <person name="Baker S.E."/>
            <person name="Benoit I."/>
            <person name="Brakhage A.A."/>
            <person name="Braus G.H."/>
            <person name="Fischer R."/>
            <person name="Frisvad J.C."/>
            <person name="Goldman G.H."/>
            <person name="Houbraken J."/>
            <person name="Oakley B."/>
            <person name="Pocsi I."/>
            <person name="Scazzocchio C."/>
            <person name="Seiboth B."/>
            <person name="vanKuyk P.A."/>
            <person name="Wortman J."/>
            <person name="Dyer P.S."/>
            <person name="Grigoriev I.V."/>
        </authorList>
    </citation>
    <scope>NUCLEOTIDE SEQUENCE [LARGE SCALE GENOMIC DNA]</scope>
    <source>
        <strain evidence="6">CBS 583.65</strain>
    </source>
</reference>
<keyword evidence="6" id="KW-1185">Reference proteome</keyword>
<dbReference type="InterPro" id="IPR029001">
    <property type="entry name" value="ITPase-like_fam"/>
</dbReference>
<feature type="compositionally biased region" description="Basic and acidic residues" evidence="3">
    <location>
        <begin position="50"/>
        <end position="74"/>
    </location>
</feature>
<dbReference type="GO" id="GO:0046983">
    <property type="term" value="F:protein dimerization activity"/>
    <property type="evidence" value="ECO:0007669"/>
    <property type="project" value="InterPro"/>
</dbReference>
<dbReference type="InterPro" id="IPR011598">
    <property type="entry name" value="bHLH_dom"/>
</dbReference>
<dbReference type="Gene3D" id="3.90.950.10">
    <property type="match status" value="1"/>
</dbReference>
<dbReference type="Pfam" id="PF02545">
    <property type="entry name" value="Maf"/>
    <property type="match status" value="1"/>
</dbReference>
<dbReference type="RefSeq" id="XP_040662863.1">
    <property type="nucleotide sequence ID" value="XM_040806024.1"/>
</dbReference>
<dbReference type="Proteomes" id="UP000184073">
    <property type="component" value="Unassembled WGS sequence"/>
</dbReference>